<dbReference type="RefSeq" id="WP_220608389.1">
    <property type="nucleotide sequence ID" value="NZ_CP080598.1"/>
</dbReference>
<evidence type="ECO:0000259" key="2">
    <source>
        <dbReference type="Pfam" id="PF00534"/>
    </source>
</evidence>
<organism evidence="3 4">
    <name type="scientific">Sphaerospermopsis torques-reginae ITEP-024</name>
    <dbReference type="NCBI Taxonomy" id="984208"/>
    <lineage>
        <taxon>Bacteria</taxon>
        <taxon>Bacillati</taxon>
        <taxon>Cyanobacteriota</taxon>
        <taxon>Cyanophyceae</taxon>
        <taxon>Nostocales</taxon>
        <taxon>Aphanizomenonaceae</taxon>
        <taxon>Sphaerospermopsis</taxon>
        <taxon>Sphaerospermopsis torques-reginae</taxon>
    </lineage>
</organism>
<dbReference type="Proteomes" id="UP000826540">
    <property type="component" value="Chromosome"/>
</dbReference>
<protein>
    <submittedName>
        <fullName evidence="3">Glycosyltransferase</fullName>
    </submittedName>
</protein>
<dbReference type="PANTHER" id="PTHR46401:SF2">
    <property type="entry name" value="GLYCOSYLTRANSFERASE WBBK-RELATED"/>
    <property type="match status" value="1"/>
</dbReference>
<dbReference type="InterPro" id="IPR001296">
    <property type="entry name" value="Glyco_trans_1"/>
</dbReference>
<keyword evidence="4" id="KW-1185">Reference proteome</keyword>
<proteinExistence type="predicted"/>
<keyword evidence="1" id="KW-0808">Transferase</keyword>
<sequence length="479" mass="55292">MYIVFPTLEIAPFINGGIGQYLSQIIHYLQSSCYTPLIILYGVTQSEAVKTRKHFQAASLKCEIYHVNDFSQTQLNSEDIYNVEKTSLALADCLTEIISHKNVVGVEWPEHGGMGFHTLRDKHCNPNSVFKKISMWIHLHGAREIWDLTDRYPVSLDKSNAYLLSNYAERLCLELADAWKSPSQSVADWYTSYFGIHNQVFISPLPYRKLAEQNSHKLILRPEFPLQILCPGRIVYLKGSDIIARACVEICKKFPDQIHVTFAGYNLGTANSKYASSLDEIKSFIPDEFLQYFSFPGKYEAEQYLKLAQKSHFAIFASRVETFCLAAHELNWMGMPLILADIPAFKEHFQDGINAYKFDVTIESLTQLLMKIIENPKMLAQLDPQPVSEFDINIFEKLINLPENNKINANYFLFTKMQEIYFNQGNVYFDNFKFLTVFSWKNLILAVTWKIVKRIADIFSISIKFRLYVKGFFKKAKLI</sequence>
<dbReference type="Gene3D" id="3.40.50.2000">
    <property type="entry name" value="Glycogen Phosphorylase B"/>
    <property type="match status" value="1"/>
</dbReference>
<gene>
    <name evidence="3" type="ORF">K2F26_14490</name>
</gene>
<dbReference type="SUPFAM" id="SSF53756">
    <property type="entry name" value="UDP-Glycosyltransferase/glycogen phosphorylase"/>
    <property type="match status" value="1"/>
</dbReference>
<dbReference type="Pfam" id="PF00534">
    <property type="entry name" value="Glycos_transf_1"/>
    <property type="match status" value="1"/>
</dbReference>
<accession>A0ABX8WUQ7</accession>
<evidence type="ECO:0000313" key="3">
    <source>
        <dbReference type="EMBL" id="QYX30153.1"/>
    </source>
</evidence>
<dbReference type="PANTHER" id="PTHR46401">
    <property type="entry name" value="GLYCOSYLTRANSFERASE WBBK-RELATED"/>
    <property type="match status" value="1"/>
</dbReference>
<evidence type="ECO:0000313" key="4">
    <source>
        <dbReference type="Proteomes" id="UP000826540"/>
    </source>
</evidence>
<dbReference type="EMBL" id="CP080598">
    <property type="protein sequence ID" value="QYX30153.1"/>
    <property type="molecule type" value="Genomic_DNA"/>
</dbReference>
<reference evidence="3 4" key="1">
    <citation type="journal article" date="2022" name="J. Am. Chem. Soc.">
        <title>Biosynthesis of Guanitoxin Enables Global Environmental Detection in Freshwater Cyanobacteria.</title>
        <authorList>
            <person name="Lima S.T."/>
            <person name="Fallon T.R."/>
            <person name="Cordoza J.L."/>
            <person name="Chekan J.R."/>
            <person name="Delbaje E."/>
            <person name="Hopiavuori A.R."/>
            <person name="Alvarenga D.O."/>
            <person name="Wood S.M."/>
            <person name="Luhavaya H."/>
            <person name="Baumgartner J.T."/>
            <person name="Dorr F.A."/>
            <person name="Etchegaray A."/>
            <person name="Pinto E."/>
            <person name="McKinnie S.M.K."/>
            <person name="Fiore M.F."/>
            <person name="Moore B.S."/>
        </authorList>
    </citation>
    <scope>NUCLEOTIDE SEQUENCE [LARGE SCALE GENOMIC DNA]</scope>
    <source>
        <strain evidence="3 4">ITEP-024</strain>
    </source>
</reference>
<feature type="domain" description="Glycosyl transferase family 1" evidence="2">
    <location>
        <begin position="221"/>
        <end position="382"/>
    </location>
</feature>
<evidence type="ECO:0000256" key="1">
    <source>
        <dbReference type="ARBA" id="ARBA00022679"/>
    </source>
</evidence>
<name>A0ABX8WUQ7_9CYAN</name>